<reference evidence="1" key="1">
    <citation type="journal article" date="2014" name="Front. Microbiol.">
        <title>High frequency of phylogenetically diverse reductive dehalogenase-homologous genes in deep subseafloor sedimentary metagenomes.</title>
        <authorList>
            <person name="Kawai M."/>
            <person name="Futagami T."/>
            <person name="Toyoda A."/>
            <person name="Takaki Y."/>
            <person name="Nishi S."/>
            <person name="Hori S."/>
            <person name="Arai W."/>
            <person name="Tsubouchi T."/>
            <person name="Morono Y."/>
            <person name="Uchiyama I."/>
            <person name="Ito T."/>
            <person name="Fujiyama A."/>
            <person name="Inagaki F."/>
            <person name="Takami H."/>
        </authorList>
    </citation>
    <scope>NUCLEOTIDE SEQUENCE</scope>
    <source>
        <strain evidence="1">Expedition CK06-06</strain>
    </source>
</reference>
<name>X1TC25_9ZZZZ</name>
<protein>
    <submittedName>
        <fullName evidence="1">Uncharacterized protein</fullName>
    </submittedName>
</protein>
<organism evidence="1">
    <name type="scientific">marine sediment metagenome</name>
    <dbReference type="NCBI Taxonomy" id="412755"/>
    <lineage>
        <taxon>unclassified sequences</taxon>
        <taxon>metagenomes</taxon>
        <taxon>ecological metagenomes</taxon>
    </lineage>
</organism>
<sequence>MKAYQVDLCLRKLTQQGYLKKQQNVWSYNYRTLVEFGDEERRKITEEFRKI</sequence>
<proteinExistence type="predicted"/>
<evidence type="ECO:0000313" key="1">
    <source>
        <dbReference type="EMBL" id="GAI77564.1"/>
    </source>
</evidence>
<dbReference type="EMBL" id="BARW01010544">
    <property type="protein sequence ID" value="GAI77564.1"/>
    <property type="molecule type" value="Genomic_DNA"/>
</dbReference>
<accession>X1TC25</accession>
<gene>
    <name evidence="1" type="ORF">S12H4_20715</name>
</gene>
<dbReference type="AlphaFoldDB" id="X1TC25"/>
<comment type="caution">
    <text evidence="1">The sequence shown here is derived from an EMBL/GenBank/DDBJ whole genome shotgun (WGS) entry which is preliminary data.</text>
</comment>